<evidence type="ECO:0000313" key="2">
    <source>
        <dbReference type="EMBL" id="MPN51215.1"/>
    </source>
</evidence>
<proteinExistence type="predicted"/>
<gene>
    <name evidence="2" type="ORF">SDC9_198857</name>
</gene>
<sequence>MELLKNGSVDFCAVNLPENLDTNIFSIKKSKDIKDVFIAGKNFLELKDRIVSLCELKHYPVLVLERKTVTRDFFDKLMLENNVDLKPEVELGSVELLVEMTRIGLGISFVPDECISSPDDVFILDIAEKTNCRQLGVLTLNNLPLPAAASKFVSMMD</sequence>
<dbReference type="CDD" id="cd05466">
    <property type="entry name" value="PBP2_LTTR_substrate"/>
    <property type="match status" value="1"/>
</dbReference>
<dbReference type="GO" id="GO:0005829">
    <property type="term" value="C:cytosol"/>
    <property type="evidence" value="ECO:0007669"/>
    <property type="project" value="TreeGrafter"/>
</dbReference>
<comment type="caution">
    <text evidence="2">The sequence shown here is derived from an EMBL/GenBank/DDBJ whole genome shotgun (WGS) entry which is preliminary data.</text>
</comment>
<dbReference type="PANTHER" id="PTHR30419">
    <property type="entry name" value="HTH-TYPE TRANSCRIPTIONAL REGULATOR YBHD"/>
    <property type="match status" value="1"/>
</dbReference>
<accession>A0A645IIU5</accession>
<dbReference type="Pfam" id="PF03466">
    <property type="entry name" value="LysR_substrate"/>
    <property type="match status" value="1"/>
</dbReference>
<evidence type="ECO:0000259" key="1">
    <source>
        <dbReference type="Pfam" id="PF03466"/>
    </source>
</evidence>
<dbReference type="InterPro" id="IPR050950">
    <property type="entry name" value="HTH-type_LysR_regulators"/>
</dbReference>
<feature type="domain" description="LysR substrate-binding" evidence="1">
    <location>
        <begin position="2"/>
        <end position="155"/>
    </location>
</feature>
<dbReference type="AlphaFoldDB" id="A0A645IIU5"/>
<name>A0A645IIU5_9ZZZZ</name>
<dbReference type="InterPro" id="IPR005119">
    <property type="entry name" value="LysR_subst-bd"/>
</dbReference>
<reference evidence="2" key="1">
    <citation type="submission" date="2019-08" db="EMBL/GenBank/DDBJ databases">
        <authorList>
            <person name="Kucharzyk K."/>
            <person name="Murdoch R.W."/>
            <person name="Higgins S."/>
            <person name="Loffler F."/>
        </authorList>
    </citation>
    <scope>NUCLEOTIDE SEQUENCE</scope>
</reference>
<dbReference type="EMBL" id="VSSQ01116109">
    <property type="protein sequence ID" value="MPN51215.1"/>
    <property type="molecule type" value="Genomic_DNA"/>
</dbReference>
<protein>
    <recommendedName>
        <fullName evidence="1">LysR substrate-binding domain-containing protein</fullName>
    </recommendedName>
</protein>
<dbReference type="Gene3D" id="3.40.190.290">
    <property type="match status" value="1"/>
</dbReference>
<dbReference type="GO" id="GO:0006355">
    <property type="term" value="P:regulation of DNA-templated transcription"/>
    <property type="evidence" value="ECO:0007669"/>
    <property type="project" value="TreeGrafter"/>
</dbReference>
<organism evidence="2">
    <name type="scientific">bioreactor metagenome</name>
    <dbReference type="NCBI Taxonomy" id="1076179"/>
    <lineage>
        <taxon>unclassified sequences</taxon>
        <taxon>metagenomes</taxon>
        <taxon>ecological metagenomes</taxon>
    </lineage>
</organism>
<dbReference type="SUPFAM" id="SSF53850">
    <property type="entry name" value="Periplasmic binding protein-like II"/>
    <property type="match status" value="1"/>
</dbReference>